<evidence type="ECO:0000313" key="3">
    <source>
        <dbReference type="EMBL" id="ANF96398.1"/>
    </source>
</evidence>
<dbReference type="PANTHER" id="PTHR45947:SF3">
    <property type="entry name" value="SULFOQUINOVOSYL TRANSFERASE SQD2"/>
    <property type="match status" value="1"/>
</dbReference>
<reference evidence="3 4" key="2">
    <citation type="journal article" date="2016" name="Int. J. Syst. Evol. Microbiol.">
        <title>Paenibacillus bovis sp. nov., isolated from raw yak (Bos grunniens) milk.</title>
        <authorList>
            <person name="Gao C."/>
            <person name="Han J."/>
            <person name="Liu Z."/>
            <person name="Xu X."/>
            <person name="Hang F."/>
            <person name="Wu Z."/>
        </authorList>
    </citation>
    <scope>NUCLEOTIDE SEQUENCE [LARGE SCALE GENOMIC DNA]</scope>
    <source>
        <strain evidence="3 4">BD3526</strain>
    </source>
</reference>
<dbReference type="RefSeq" id="WP_060534210.1">
    <property type="nucleotide sequence ID" value="NZ_CP013023.1"/>
</dbReference>
<evidence type="ECO:0000259" key="2">
    <source>
        <dbReference type="Pfam" id="PF13579"/>
    </source>
</evidence>
<dbReference type="GO" id="GO:0016757">
    <property type="term" value="F:glycosyltransferase activity"/>
    <property type="evidence" value="ECO:0007669"/>
    <property type="project" value="InterPro"/>
</dbReference>
<organism evidence="3 4">
    <name type="scientific">Paenibacillus bovis</name>
    <dbReference type="NCBI Taxonomy" id="1616788"/>
    <lineage>
        <taxon>Bacteria</taxon>
        <taxon>Bacillati</taxon>
        <taxon>Bacillota</taxon>
        <taxon>Bacilli</taxon>
        <taxon>Bacillales</taxon>
        <taxon>Paenibacillaceae</taxon>
        <taxon>Paenibacillus</taxon>
    </lineage>
</organism>
<dbReference type="InterPro" id="IPR001296">
    <property type="entry name" value="Glyco_trans_1"/>
</dbReference>
<dbReference type="Pfam" id="PF00534">
    <property type="entry name" value="Glycos_transf_1"/>
    <property type="match status" value="1"/>
</dbReference>
<protein>
    <submittedName>
        <fullName evidence="3">Glycosyl transferase</fullName>
    </submittedName>
</protein>
<dbReference type="Gene3D" id="3.40.50.2000">
    <property type="entry name" value="Glycogen Phosphorylase B"/>
    <property type="match status" value="2"/>
</dbReference>
<proteinExistence type="predicted"/>
<evidence type="ECO:0000259" key="1">
    <source>
        <dbReference type="Pfam" id="PF00534"/>
    </source>
</evidence>
<reference evidence="4" key="1">
    <citation type="submission" date="2015-10" db="EMBL/GenBank/DDBJ databases">
        <title>Genome of Paenibacillus bovis sp. nov.</title>
        <authorList>
            <person name="Wu Z."/>
            <person name="Gao C."/>
            <person name="Liu Z."/>
            <person name="Zheng H."/>
        </authorList>
    </citation>
    <scope>NUCLEOTIDE SEQUENCE [LARGE SCALE GENOMIC DNA]</scope>
    <source>
        <strain evidence="4">BD3526</strain>
    </source>
</reference>
<dbReference type="CDD" id="cd03801">
    <property type="entry name" value="GT4_PimA-like"/>
    <property type="match status" value="1"/>
</dbReference>
<accession>A0A172ZFL4</accession>
<dbReference type="OrthoDB" id="9802525at2"/>
<feature type="domain" description="Glycosyltransferase subfamily 4-like N-terminal" evidence="2">
    <location>
        <begin position="15"/>
        <end position="182"/>
    </location>
</feature>
<gene>
    <name evidence="3" type="ORF">AR543_10530</name>
</gene>
<dbReference type="STRING" id="1616788.AR543_10530"/>
<dbReference type="KEGG" id="pbv:AR543_10530"/>
<evidence type="ECO:0000313" key="4">
    <source>
        <dbReference type="Proteomes" id="UP000078148"/>
    </source>
</evidence>
<keyword evidence="3" id="KW-0808">Transferase</keyword>
<dbReference type="SUPFAM" id="SSF53756">
    <property type="entry name" value="UDP-Glycosyltransferase/glycogen phosphorylase"/>
    <property type="match status" value="1"/>
</dbReference>
<dbReference type="EMBL" id="CP013023">
    <property type="protein sequence ID" value="ANF96398.1"/>
    <property type="molecule type" value="Genomic_DNA"/>
</dbReference>
<dbReference type="Pfam" id="PF13579">
    <property type="entry name" value="Glyco_trans_4_4"/>
    <property type="match status" value="1"/>
</dbReference>
<dbReference type="PANTHER" id="PTHR45947">
    <property type="entry name" value="SULFOQUINOVOSYL TRANSFERASE SQD2"/>
    <property type="match status" value="1"/>
</dbReference>
<sequence length="392" mass="45304">MRLLQALFFPPEQPGGVSSMIPYLQERFSSARWEMEIFSLPKRIRNKGKDDVVFETFDWTLYGASPVVQKYIQTYRDYRWWARLRLTKPYDLIHSHHPLVGLVMREVFPETPIVQTVHSSYERELLLNGKIAEGSMEQQFLTSLYRELEHRTDRLMTVSHSFRTYMSAYVDQPERIEVLPNGFDEKRFKPVPHENEVPQLMTVCRLVPAKGLDTLLKACAILKQRGHNYVLHIIGDGPSRTELEQMAQQLGIYEDTIFYGYTLHPEEFMPFFDIFVLPSRAEAFGSVFAEAALCWLALVGTDVGGIAEQIEDGVNGLLVPPDQEQLLADALEKVINDPSYRYELARTGWEKAKNQYSLTHVVNELKRLYLEYLTENPFHSVSDLTMQPSDSD</sequence>
<name>A0A172ZFL4_9BACL</name>
<dbReference type="InterPro" id="IPR050194">
    <property type="entry name" value="Glycosyltransferase_grp1"/>
</dbReference>
<keyword evidence="4" id="KW-1185">Reference proteome</keyword>
<dbReference type="InterPro" id="IPR028098">
    <property type="entry name" value="Glyco_trans_4-like_N"/>
</dbReference>
<feature type="domain" description="Glycosyl transferase family 1" evidence="1">
    <location>
        <begin position="186"/>
        <end position="346"/>
    </location>
</feature>
<dbReference type="Proteomes" id="UP000078148">
    <property type="component" value="Chromosome"/>
</dbReference>
<dbReference type="AlphaFoldDB" id="A0A172ZFL4"/>